<keyword evidence="3" id="KW-1185">Reference proteome</keyword>
<dbReference type="Proteomes" id="UP000193648">
    <property type="component" value="Unassembled WGS sequence"/>
</dbReference>
<proteinExistence type="predicted"/>
<accession>A0A1Y2GZ07</accession>
<evidence type="ECO:0000256" key="1">
    <source>
        <dbReference type="SAM" id="Phobius"/>
    </source>
</evidence>
<feature type="transmembrane region" description="Helical" evidence="1">
    <location>
        <begin position="21"/>
        <end position="37"/>
    </location>
</feature>
<dbReference type="GeneID" id="33561608"/>
<protein>
    <submittedName>
        <fullName evidence="2">Uncharacterized protein</fullName>
    </submittedName>
</protein>
<name>A0A1Y2GZ07_9FUNG</name>
<keyword evidence="1" id="KW-1133">Transmembrane helix</keyword>
<sequence>MAWSLELLNFAAVSINIERTLFILFLLVHIIVFYYMLHGRGVIFPRRIGLTLILIVSVMNLSKRKRCRPRRIIICKKKKKKKKEP</sequence>
<keyword evidence="1" id="KW-0472">Membrane</keyword>
<gene>
    <name evidence="2" type="ORF">BCR41DRAFT_181052</name>
</gene>
<feature type="transmembrane region" description="Helical" evidence="1">
    <location>
        <begin position="43"/>
        <end position="61"/>
    </location>
</feature>
<keyword evidence="1" id="KW-0812">Transmembrane</keyword>
<dbReference type="RefSeq" id="XP_021884781.1">
    <property type="nucleotide sequence ID" value="XM_022019763.1"/>
</dbReference>
<dbReference type="InParanoid" id="A0A1Y2GZ07"/>
<dbReference type="AlphaFoldDB" id="A0A1Y2GZ07"/>
<dbReference type="EMBL" id="MCFF01000005">
    <property type="protein sequence ID" value="ORZ27034.1"/>
    <property type="molecule type" value="Genomic_DNA"/>
</dbReference>
<organism evidence="2 3">
    <name type="scientific">Lobosporangium transversale</name>
    <dbReference type="NCBI Taxonomy" id="64571"/>
    <lineage>
        <taxon>Eukaryota</taxon>
        <taxon>Fungi</taxon>
        <taxon>Fungi incertae sedis</taxon>
        <taxon>Mucoromycota</taxon>
        <taxon>Mortierellomycotina</taxon>
        <taxon>Mortierellomycetes</taxon>
        <taxon>Mortierellales</taxon>
        <taxon>Mortierellaceae</taxon>
        <taxon>Lobosporangium</taxon>
    </lineage>
</organism>
<evidence type="ECO:0000313" key="2">
    <source>
        <dbReference type="EMBL" id="ORZ27034.1"/>
    </source>
</evidence>
<reference evidence="2 3" key="1">
    <citation type="submission" date="2016-07" db="EMBL/GenBank/DDBJ databases">
        <title>Pervasive Adenine N6-methylation of Active Genes in Fungi.</title>
        <authorList>
            <consortium name="DOE Joint Genome Institute"/>
            <person name="Mondo S.J."/>
            <person name="Dannebaum R.O."/>
            <person name="Kuo R.C."/>
            <person name="Labutti K."/>
            <person name="Haridas S."/>
            <person name="Kuo A."/>
            <person name="Salamov A."/>
            <person name="Ahrendt S.R."/>
            <person name="Lipzen A."/>
            <person name="Sullivan W."/>
            <person name="Andreopoulos W.B."/>
            <person name="Clum A."/>
            <person name="Lindquist E."/>
            <person name="Daum C."/>
            <person name="Ramamoorthy G.K."/>
            <person name="Gryganskyi A."/>
            <person name="Culley D."/>
            <person name="Magnuson J.K."/>
            <person name="James T.Y."/>
            <person name="O'Malley M.A."/>
            <person name="Stajich J.E."/>
            <person name="Spatafora J.W."/>
            <person name="Visel A."/>
            <person name="Grigoriev I.V."/>
        </authorList>
    </citation>
    <scope>NUCLEOTIDE SEQUENCE [LARGE SCALE GENOMIC DNA]</scope>
    <source>
        <strain evidence="2 3">NRRL 3116</strain>
    </source>
</reference>
<evidence type="ECO:0000313" key="3">
    <source>
        <dbReference type="Proteomes" id="UP000193648"/>
    </source>
</evidence>
<comment type="caution">
    <text evidence="2">The sequence shown here is derived from an EMBL/GenBank/DDBJ whole genome shotgun (WGS) entry which is preliminary data.</text>
</comment>